<dbReference type="InParanoid" id="E9FTK4"/>
<accession>E9FTK4</accession>
<keyword evidence="2" id="KW-0812">Transmembrane</keyword>
<evidence type="ECO:0000256" key="2">
    <source>
        <dbReference type="SAM" id="Phobius"/>
    </source>
</evidence>
<dbReference type="STRING" id="6669.E9FTK4"/>
<organism evidence="4 5">
    <name type="scientific">Daphnia pulex</name>
    <name type="common">Water flea</name>
    <dbReference type="NCBI Taxonomy" id="6669"/>
    <lineage>
        <taxon>Eukaryota</taxon>
        <taxon>Metazoa</taxon>
        <taxon>Ecdysozoa</taxon>
        <taxon>Arthropoda</taxon>
        <taxon>Crustacea</taxon>
        <taxon>Branchiopoda</taxon>
        <taxon>Diplostraca</taxon>
        <taxon>Cladocera</taxon>
        <taxon>Anomopoda</taxon>
        <taxon>Daphniidae</taxon>
        <taxon>Daphnia</taxon>
    </lineage>
</organism>
<feature type="region of interest" description="Disordered" evidence="1">
    <location>
        <begin position="207"/>
        <end position="262"/>
    </location>
</feature>
<evidence type="ECO:0000256" key="3">
    <source>
        <dbReference type="SAM" id="SignalP"/>
    </source>
</evidence>
<dbReference type="HOGENOM" id="CLU_681995_0_0_1"/>
<dbReference type="KEGG" id="dpx:DAPPUDRAFT_310417"/>
<feature type="signal peptide" evidence="3">
    <location>
        <begin position="1"/>
        <end position="26"/>
    </location>
</feature>
<dbReference type="Proteomes" id="UP000000305">
    <property type="component" value="Unassembled WGS sequence"/>
</dbReference>
<dbReference type="OrthoDB" id="6380562at2759"/>
<evidence type="ECO:0000313" key="4">
    <source>
        <dbReference type="EMBL" id="EFX89378.1"/>
    </source>
</evidence>
<feature type="transmembrane region" description="Helical" evidence="2">
    <location>
        <begin position="335"/>
        <end position="357"/>
    </location>
</feature>
<keyword evidence="3" id="KW-0732">Signal</keyword>
<evidence type="ECO:0000313" key="5">
    <source>
        <dbReference type="Proteomes" id="UP000000305"/>
    </source>
</evidence>
<evidence type="ECO:0000256" key="1">
    <source>
        <dbReference type="SAM" id="MobiDB-lite"/>
    </source>
</evidence>
<gene>
    <name evidence="4" type="ORF">DAPPUDRAFT_310417</name>
</gene>
<dbReference type="AlphaFoldDB" id="E9FTK4"/>
<reference evidence="4 5" key="1">
    <citation type="journal article" date="2011" name="Science">
        <title>The ecoresponsive genome of Daphnia pulex.</title>
        <authorList>
            <person name="Colbourne J.K."/>
            <person name="Pfrender M.E."/>
            <person name="Gilbert D."/>
            <person name="Thomas W.K."/>
            <person name="Tucker A."/>
            <person name="Oakley T.H."/>
            <person name="Tokishita S."/>
            <person name="Aerts A."/>
            <person name="Arnold G.J."/>
            <person name="Basu M.K."/>
            <person name="Bauer D.J."/>
            <person name="Caceres C.E."/>
            <person name="Carmel L."/>
            <person name="Casola C."/>
            <person name="Choi J.H."/>
            <person name="Detter J.C."/>
            <person name="Dong Q."/>
            <person name="Dusheyko S."/>
            <person name="Eads B.D."/>
            <person name="Frohlich T."/>
            <person name="Geiler-Samerotte K.A."/>
            <person name="Gerlach D."/>
            <person name="Hatcher P."/>
            <person name="Jogdeo S."/>
            <person name="Krijgsveld J."/>
            <person name="Kriventseva E.V."/>
            <person name="Kultz D."/>
            <person name="Laforsch C."/>
            <person name="Lindquist E."/>
            <person name="Lopez J."/>
            <person name="Manak J.R."/>
            <person name="Muller J."/>
            <person name="Pangilinan J."/>
            <person name="Patwardhan R.P."/>
            <person name="Pitluck S."/>
            <person name="Pritham E.J."/>
            <person name="Rechtsteiner A."/>
            <person name="Rho M."/>
            <person name="Rogozin I.B."/>
            <person name="Sakarya O."/>
            <person name="Salamov A."/>
            <person name="Schaack S."/>
            <person name="Shapiro H."/>
            <person name="Shiga Y."/>
            <person name="Skalitzky C."/>
            <person name="Smith Z."/>
            <person name="Souvorov A."/>
            <person name="Sung W."/>
            <person name="Tang Z."/>
            <person name="Tsuchiya D."/>
            <person name="Tu H."/>
            <person name="Vos H."/>
            <person name="Wang M."/>
            <person name="Wolf Y.I."/>
            <person name="Yamagata H."/>
            <person name="Yamada T."/>
            <person name="Ye Y."/>
            <person name="Shaw J.R."/>
            <person name="Andrews J."/>
            <person name="Crease T.J."/>
            <person name="Tang H."/>
            <person name="Lucas S.M."/>
            <person name="Robertson H.M."/>
            <person name="Bork P."/>
            <person name="Koonin E.V."/>
            <person name="Zdobnov E.M."/>
            <person name="Grigoriev I.V."/>
            <person name="Lynch M."/>
            <person name="Boore J.L."/>
        </authorList>
    </citation>
    <scope>NUCLEOTIDE SEQUENCE [LARGE SCALE GENOMIC DNA]</scope>
</reference>
<keyword evidence="2" id="KW-1133">Transmembrane helix</keyword>
<name>E9FTK4_DAPPU</name>
<keyword evidence="2" id="KW-0472">Membrane</keyword>
<dbReference type="EMBL" id="GL732524">
    <property type="protein sequence ID" value="EFX89378.1"/>
    <property type="molecule type" value="Genomic_DNA"/>
</dbReference>
<protein>
    <submittedName>
        <fullName evidence="4">Uncharacterized protein</fullName>
    </submittedName>
</protein>
<keyword evidence="5" id="KW-1185">Reference proteome</keyword>
<feature type="compositionally biased region" description="Low complexity" evidence="1">
    <location>
        <begin position="209"/>
        <end position="262"/>
    </location>
</feature>
<proteinExistence type="predicted"/>
<feature type="chain" id="PRO_5003240543" evidence="3">
    <location>
        <begin position="27"/>
        <end position="404"/>
    </location>
</feature>
<sequence>MSQLYKCVRLMFIIGVSFLVFVDVNGLEENEEVIDDFDTGTATYWQLPTNSSTTIWRLSMHGELLPPGIDILRPPSEEGDGFLEVFPLSDTVAQIYSNVFDLLPGATVELTYWNSDSTSPFRHTVLLVYNEFRQIDDEAGTKPPLKSVLIYSAPFLTDQSLGWRTDLIDLKITEPSKIQIRIDGSILKTNETGLAVTKIVIKNGVEMGTTSSPSSTSMLSSSSTSTEASSTIGSTLSHSTSTEFTSTSSIPSSSPTSSTVIPTTISSSTTSSTILSTLSVSSSSLPSTFSSSNPFFELSTTTTISSSPSTSLATDSTYPSTLPPPSGMTANQLDVLIGVGVAILLLLLISLLVVFCYKRYRRRAYLIESRQLETGIIRQVKQLDDYPILPYTTDYDSPLNPSTN</sequence>